<dbReference type="AlphaFoldDB" id="A0A4R3YRH6"/>
<proteinExistence type="inferred from homology"/>
<evidence type="ECO:0000256" key="1">
    <source>
        <dbReference type="ARBA" id="ARBA00006479"/>
    </source>
</evidence>
<dbReference type="PANTHER" id="PTHR18964:SF149">
    <property type="entry name" value="BIFUNCTIONAL UDP-N-ACETYLGLUCOSAMINE 2-EPIMERASE_N-ACETYLMANNOSAMINE KINASE"/>
    <property type="match status" value="1"/>
</dbReference>
<comment type="similarity">
    <text evidence="1">Belongs to the ROK (NagC/XylR) family.</text>
</comment>
<protein>
    <recommendedName>
        <fullName evidence="4">NBD/HSP70 family sugar kinase</fullName>
    </recommendedName>
</protein>
<sequence>MNYLGIDIGGTFIKYALVNQQFEIIKKWKKETKYFLTSDEFYDYVCQDIDCYELSLIGVSAPGVISHLSQVLTETSPRTKIMYQTYINQEIMKRLKITTYAINDAKAAGLCELKLGSAQGTKSSAFMIIGTGIGGCLCDEFGVIDGHDSIAGELSCLPFDVVDGKIISASHFASMSALIDIYNQLSLYPEKYGKTICEKYLNHDAIAIKAMDKWVTHICFVLNVLTLCYNPEVICIGGGISEEEWFIQVVQDKYNELLPKRFQHVLTTEIKQCQYHNEANLLGAILFALSQK</sequence>
<dbReference type="InterPro" id="IPR043129">
    <property type="entry name" value="ATPase_NBD"/>
</dbReference>
<evidence type="ECO:0008006" key="4">
    <source>
        <dbReference type="Google" id="ProtNLM"/>
    </source>
</evidence>
<dbReference type="InterPro" id="IPR000600">
    <property type="entry name" value="ROK"/>
</dbReference>
<dbReference type="Proteomes" id="UP000295515">
    <property type="component" value="Unassembled WGS sequence"/>
</dbReference>
<dbReference type="PANTHER" id="PTHR18964">
    <property type="entry name" value="ROK (REPRESSOR, ORF, KINASE) FAMILY"/>
    <property type="match status" value="1"/>
</dbReference>
<dbReference type="CDD" id="cd24152">
    <property type="entry name" value="ASKHA_NBD_ROK-like"/>
    <property type="match status" value="1"/>
</dbReference>
<gene>
    <name evidence="2" type="ORF">EDD60_12347</name>
</gene>
<dbReference type="GeneID" id="98916351"/>
<dbReference type="RefSeq" id="WP_066448742.1">
    <property type="nucleotide sequence ID" value="NZ_JANKBF010000020.1"/>
</dbReference>
<dbReference type="EMBL" id="SMCQ01000023">
    <property type="protein sequence ID" value="TCV93613.1"/>
    <property type="molecule type" value="Genomic_DNA"/>
</dbReference>
<evidence type="ECO:0000313" key="3">
    <source>
        <dbReference type="Proteomes" id="UP000295515"/>
    </source>
</evidence>
<dbReference type="Pfam" id="PF00480">
    <property type="entry name" value="ROK"/>
    <property type="match status" value="1"/>
</dbReference>
<comment type="caution">
    <text evidence="2">The sequence shown here is derived from an EMBL/GenBank/DDBJ whole genome shotgun (WGS) entry which is preliminary data.</text>
</comment>
<name>A0A4R3YRH6_9FIRM</name>
<evidence type="ECO:0000313" key="2">
    <source>
        <dbReference type="EMBL" id="TCV93613.1"/>
    </source>
</evidence>
<dbReference type="Gene3D" id="3.30.420.40">
    <property type="match status" value="2"/>
</dbReference>
<organism evidence="2 3">
    <name type="scientific">Longibaculum muris</name>
    <dbReference type="NCBI Taxonomy" id="1796628"/>
    <lineage>
        <taxon>Bacteria</taxon>
        <taxon>Bacillati</taxon>
        <taxon>Bacillota</taxon>
        <taxon>Erysipelotrichia</taxon>
        <taxon>Erysipelotrichales</taxon>
        <taxon>Coprobacillaceae</taxon>
        <taxon>Longibaculum</taxon>
    </lineage>
</organism>
<dbReference type="SUPFAM" id="SSF53067">
    <property type="entry name" value="Actin-like ATPase domain"/>
    <property type="match status" value="1"/>
</dbReference>
<accession>A0A4R3YRH6</accession>
<keyword evidence="3" id="KW-1185">Reference proteome</keyword>
<reference evidence="2 3" key="1">
    <citation type="submission" date="2019-03" db="EMBL/GenBank/DDBJ databases">
        <title>Genomic Encyclopedia of Type Strains, Phase IV (KMG-IV): sequencing the most valuable type-strain genomes for metagenomic binning, comparative biology and taxonomic classification.</title>
        <authorList>
            <person name="Goeker M."/>
        </authorList>
    </citation>
    <scope>NUCLEOTIDE SEQUENCE [LARGE SCALE GENOMIC DNA]</scope>
    <source>
        <strain evidence="2 3">DSM 29487</strain>
    </source>
</reference>